<proteinExistence type="predicted"/>
<reference evidence="2" key="1">
    <citation type="journal article" date="2019" name="Int. J. Syst. Evol. Microbiol.">
        <title>The Global Catalogue of Microorganisms (GCM) 10K type strain sequencing project: providing services to taxonomists for standard genome sequencing and annotation.</title>
        <authorList>
            <consortium name="The Broad Institute Genomics Platform"/>
            <consortium name="The Broad Institute Genome Sequencing Center for Infectious Disease"/>
            <person name="Wu L."/>
            <person name="Ma J."/>
        </authorList>
    </citation>
    <scope>NUCLEOTIDE SEQUENCE [LARGE SCALE GENOMIC DNA]</scope>
    <source>
        <strain evidence="2">JCM 16908</strain>
    </source>
</reference>
<organism evidence="1 2">
    <name type="scientific">Sphaerisporangium flaviroseum</name>
    <dbReference type="NCBI Taxonomy" id="509199"/>
    <lineage>
        <taxon>Bacteria</taxon>
        <taxon>Bacillati</taxon>
        <taxon>Actinomycetota</taxon>
        <taxon>Actinomycetes</taxon>
        <taxon>Streptosporangiales</taxon>
        <taxon>Streptosporangiaceae</taxon>
        <taxon>Sphaerisporangium</taxon>
    </lineage>
</organism>
<gene>
    <name evidence="1" type="ORF">GCM10022226_73400</name>
</gene>
<dbReference type="RefSeq" id="WP_344951513.1">
    <property type="nucleotide sequence ID" value="NZ_BAAAZR010000043.1"/>
</dbReference>
<dbReference type="EMBL" id="BAAAZR010000043">
    <property type="protein sequence ID" value="GAA3840292.1"/>
    <property type="molecule type" value="Genomic_DNA"/>
</dbReference>
<evidence type="ECO:0000313" key="2">
    <source>
        <dbReference type="Proteomes" id="UP001500888"/>
    </source>
</evidence>
<name>A0ABP7JBI4_9ACTN</name>
<dbReference type="Proteomes" id="UP001500888">
    <property type="component" value="Unassembled WGS sequence"/>
</dbReference>
<keyword evidence="2" id="KW-1185">Reference proteome</keyword>
<accession>A0ABP7JBI4</accession>
<comment type="caution">
    <text evidence="1">The sequence shown here is derived from an EMBL/GenBank/DDBJ whole genome shotgun (WGS) entry which is preliminary data.</text>
</comment>
<sequence length="47" mass="5239">METVDLEDLSLELLLITALHEEAERLASQLPEPSGSHIKLATALRRK</sequence>
<evidence type="ECO:0000313" key="1">
    <source>
        <dbReference type="EMBL" id="GAA3840292.1"/>
    </source>
</evidence>
<protein>
    <submittedName>
        <fullName evidence="1">Uncharacterized protein</fullName>
    </submittedName>
</protein>